<dbReference type="RefSeq" id="WP_168140806.1">
    <property type="nucleotide sequence ID" value="NZ_CP038799.1"/>
</dbReference>
<accession>A0A6H0S207</accession>
<dbReference type="EMBL" id="CP038799">
    <property type="protein sequence ID" value="QIV80067.1"/>
    <property type="molecule type" value="Genomic_DNA"/>
</dbReference>
<feature type="compositionally biased region" description="Polar residues" evidence="1">
    <location>
        <begin position="22"/>
        <end position="34"/>
    </location>
</feature>
<name>A0A6H0S207_9MYCO</name>
<evidence type="ECO:0000313" key="3">
    <source>
        <dbReference type="EMBL" id="QIV80067.1"/>
    </source>
</evidence>
<evidence type="ECO:0000256" key="1">
    <source>
        <dbReference type="SAM" id="MobiDB-lite"/>
    </source>
</evidence>
<keyword evidence="4" id="KW-1185">Reference proteome</keyword>
<feature type="domain" description="TPR repeat" evidence="2">
    <location>
        <begin position="198"/>
        <end position="441"/>
    </location>
</feature>
<feature type="region of interest" description="Disordered" evidence="1">
    <location>
        <begin position="1"/>
        <end position="34"/>
    </location>
</feature>
<organism evidence="3 4">
    <name type="scientific">Mycolicibacterium frederiksbergense</name>
    <dbReference type="NCBI Taxonomy" id="117567"/>
    <lineage>
        <taxon>Bacteria</taxon>
        <taxon>Bacillati</taxon>
        <taxon>Actinomycetota</taxon>
        <taxon>Actinomycetes</taxon>
        <taxon>Mycobacteriales</taxon>
        <taxon>Mycobacteriaceae</taxon>
        <taxon>Mycolicibacterium</taxon>
    </lineage>
</organism>
<gene>
    <name evidence="3" type="ORF">EXE63_03475</name>
</gene>
<feature type="compositionally biased region" description="Polar residues" evidence="1">
    <location>
        <begin position="174"/>
        <end position="183"/>
    </location>
</feature>
<dbReference type="Pfam" id="PF23275">
    <property type="entry name" value="TPR_23"/>
    <property type="match status" value="1"/>
</dbReference>
<evidence type="ECO:0000259" key="2">
    <source>
        <dbReference type="Pfam" id="PF23275"/>
    </source>
</evidence>
<dbReference type="KEGG" id="mfre:EXE63_03475"/>
<dbReference type="Proteomes" id="UP000501849">
    <property type="component" value="Chromosome"/>
</dbReference>
<feature type="region of interest" description="Disordered" evidence="1">
    <location>
        <begin position="164"/>
        <end position="184"/>
    </location>
</feature>
<feature type="compositionally biased region" description="Polar residues" evidence="1">
    <location>
        <begin position="306"/>
        <end position="317"/>
    </location>
</feature>
<dbReference type="AlphaFoldDB" id="A0A6H0S207"/>
<feature type="region of interest" description="Disordered" evidence="1">
    <location>
        <begin position="299"/>
        <end position="320"/>
    </location>
</feature>
<reference evidence="3 4" key="1">
    <citation type="submission" date="2019-04" db="EMBL/GenBank/DDBJ databases">
        <title>Draft, Whole-Genome Sequence of the Anthracene-degrading Mycobacterium frederiksbergense LB501T, Isolated from a Polycyclic Aromatic Hydrocarbon (PAH)-Contaminated Soil.</title>
        <authorList>
            <person name="Augelletti F."/>
        </authorList>
    </citation>
    <scope>NUCLEOTIDE SEQUENCE [LARGE SCALE GENOMIC DNA]</scope>
    <source>
        <strain evidence="3 4">LB 501T</strain>
    </source>
</reference>
<sequence length="761" mass="81320">MTTTLADIGRWDPEQIDEVSEAASQRARSSGQTAETLRNLSVFQTWQGESGEAAQRAIEQSAAKLTVSQQEAILVSLGAQKSAQDVRAVKNELQSLLDYAAAAPHVQIDLATNSVIPPDTTGWTQEEVDALVTKTAEVENKMTAVLAAAEEADADLARVLAAATGGDPELPGEQGTNDGQSLQDGRLTPEEMARLEENTNLTPEQQEALMRGELVLPTSQMEYLNNLSRSLDGKSPAEIRSMIDQMNANGQNGGAVTDALQLLGNENISTAGEPGEGVPTQGGMQNLPSGIRETFERPTRGPAVPTQGTNEQGNPTINMPDMEKPFPEIDNYRDVAAIVSAGDPALQQGTAIDAALLDKSEEILHGLHNPPHIPWEGNADMTQRLIDPAVQDMLSAAGRDQMAVHTELTGADGMTPNGAFIEDLFTHQWADDGAAAGTLLNGTGAIPTDLTDPTQMDQALRAGQIMHAVDSYVGGENTPKLLDIPGTDGQSVGQVNPELTQALAEANKPYIDDMLGNSLDSSQGFLPLDDMKNPEMPVMRDLFAVIDSNADAATTLNSQAYLNGLQYQANFEQSIIDGGTVNTGDLQSAGTLRGVIDSAANIADNDAIEYGNLQDVRAYESRGQWFDVAKTLGGEIPGVSTLLEWNDKMPVDPLHQIFVGDAPVGADPTYIAQQSSEMMQYAVAQRLIDANLGDPAVFQEFGLIDPETNQLKPMKQDDFGDFRSAFTDYFMGIDPTVKVGIEDYEDAYRDALPTPTGHTGG</sequence>
<proteinExistence type="predicted"/>
<evidence type="ECO:0000313" key="4">
    <source>
        <dbReference type="Proteomes" id="UP000501849"/>
    </source>
</evidence>
<protein>
    <recommendedName>
        <fullName evidence="2">TPR repeat domain-containing protein</fullName>
    </recommendedName>
</protein>
<dbReference type="InterPro" id="IPR057037">
    <property type="entry name" value="TPR_rep_actino"/>
</dbReference>